<organism evidence="9 10">
    <name type="scientific">Dioscorea cayennensis subsp. rotundata</name>
    <name type="common">White Guinea yam</name>
    <name type="synonym">Dioscorea rotundata</name>
    <dbReference type="NCBI Taxonomy" id="55577"/>
    <lineage>
        <taxon>Eukaryota</taxon>
        <taxon>Viridiplantae</taxon>
        <taxon>Streptophyta</taxon>
        <taxon>Embryophyta</taxon>
        <taxon>Tracheophyta</taxon>
        <taxon>Spermatophyta</taxon>
        <taxon>Magnoliopsida</taxon>
        <taxon>Liliopsida</taxon>
        <taxon>Dioscoreales</taxon>
        <taxon>Dioscoreaceae</taxon>
        <taxon>Dioscorea</taxon>
    </lineage>
</organism>
<evidence type="ECO:0000256" key="5">
    <source>
        <dbReference type="ARBA" id="ARBA00022989"/>
    </source>
</evidence>
<evidence type="ECO:0000256" key="3">
    <source>
        <dbReference type="ARBA" id="ARBA00022729"/>
    </source>
</evidence>
<sequence length="622" mass="68122">MSSGHRNPITFFLIFIVFLLRFRSFSWTQTSHSQCIDLLELKKGFLFSYATTSLPSWLTGTDCCTWEGLTCEEASGLVVFLDLSERNISGKIMPFLFNITSLQRLNIAHNSFDESPLLEIRNLGNLTHLNLSNSGVIDQVPMDISLLRKLVSLDLSWSGWNTESPPLDLRKLIGGLSNLKELYLDGVNVSANGTQWCSVISESVPKLEALSLVGCSLTGPIDSSLSKLRNLSLLRLDDNDLSSEVPEFFEDFYSLNVLTLSNCKLQGFFPKRVFQLKNLKYIDILHNDELSGYLPDFLKDSTLESLIISSTNFSGSLSDSLGNLESLMDLDLSGCHFSGSIPWLFRNLSQLVYVDLSSNNVTGEIPVILGGIWISEILLSNNNLTGSVPESFSQLNHLVTLDLQENFLSGSIPASLFTLPALQELQLSENEFSGQLEEFLNGSSVLQVVDLGNNNLLGEIPKSMFDLLGLQSLVLSSNNFTVTIELDLFRNFRNLKYLDLSSNNLSVSDGTGDASLLFPSLAESPGFASGLLLIRKSMGATSIGPVGVSMSVLAIALMGVCVSALASSDDLTLQPLWASKSFPSEGPSFGGANRLPLRHGRLWQDSMKSSYARKPVISPEAT</sequence>
<evidence type="ECO:0000256" key="1">
    <source>
        <dbReference type="ARBA" id="ARBA00022614"/>
    </source>
</evidence>
<feature type="chain" id="PRO_5044272760" evidence="7">
    <location>
        <begin position="29"/>
        <end position="622"/>
    </location>
</feature>
<dbReference type="PANTHER" id="PTHR48060:SF21">
    <property type="entry name" value="L DOMAIN-LIKE PROTEIN"/>
    <property type="match status" value="1"/>
</dbReference>
<dbReference type="InterPro" id="IPR053211">
    <property type="entry name" value="DNA_repair-toleration"/>
</dbReference>
<keyword evidence="6" id="KW-0472">Membrane</keyword>
<evidence type="ECO:0000313" key="10">
    <source>
        <dbReference type="RefSeq" id="XP_039128956.1"/>
    </source>
</evidence>
<dbReference type="InterPro" id="IPR003591">
    <property type="entry name" value="Leu-rich_rpt_typical-subtyp"/>
</dbReference>
<keyword evidence="4" id="KW-0677">Repeat</keyword>
<dbReference type="InterPro" id="IPR001611">
    <property type="entry name" value="Leu-rich_rpt"/>
</dbReference>
<proteinExistence type="predicted"/>
<evidence type="ECO:0000256" key="7">
    <source>
        <dbReference type="SAM" id="SignalP"/>
    </source>
</evidence>
<keyword evidence="9" id="KW-1185">Reference proteome</keyword>
<dbReference type="AlphaFoldDB" id="A0AB40BQS2"/>
<feature type="signal peptide" evidence="7">
    <location>
        <begin position="1"/>
        <end position="28"/>
    </location>
</feature>
<dbReference type="Gene3D" id="3.80.10.10">
    <property type="entry name" value="Ribonuclease Inhibitor"/>
    <property type="match status" value="4"/>
</dbReference>
<evidence type="ECO:0000256" key="6">
    <source>
        <dbReference type="ARBA" id="ARBA00023136"/>
    </source>
</evidence>
<dbReference type="RefSeq" id="XP_039128956.1">
    <property type="nucleotide sequence ID" value="XM_039273022.1"/>
</dbReference>
<accession>A0AB40BQS2</accession>
<name>A0AB40BQS2_DIOCR</name>
<keyword evidence="2" id="KW-0812">Transmembrane</keyword>
<protein>
    <submittedName>
        <fullName evidence="10">LRR receptor-like serine/threonine-protein kinase ERECTA</fullName>
    </submittedName>
</protein>
<keyword evidence="5" id="KW-1133">Transmembrane helix</keyword>
<gene>
    <name evidence="10" type="primary">LOC120265115</name>
</gene>
<evidence type="ECO:0000313" key="9">
    <source>
        <dbReference type="Proteomes" id="UP001515500"/>
    </source>
</evidence>
<dbReference type="Pfam" id="PF08263">
    <property type="entry name" value="LRRNT_2"/>
    <property type="match status" value="1"/>
</dbReference>
<dbReference type="Proteomes" id="UP001515500">
    <property type="component" value="Chromosome 7"/>
</dbReference>
<reference evidence="10" key="1">
    <citation type="submission" date="2025-08" db="UniProtKB">
        <authorList>
            <consortium name="RefSeq"/>
        </authorList>
    </citation>
    <scope>IDENTIFICATION</scope>
</reference>
<evidence type="ECO:0000256" key="4">
    <source>
        <dbReference type="ARBA" id="ARBA00022737"/>
    </source>
</evidence>
<evidence type="ECO:0000256" key="2">
    <source>
        <dbReference type="ARBA" id="ARBA00022692"/>
    </source>
</evidence>
<dbReference type="InterPro" id="IPR013210">
    <property type="entry name" value="LRR_N_plant-typ"/>
</dbReference>
<dbReference type="SUPFAM" id="SSF52047">
    <property type="entry name" value="RNI-like"/>
    <property type="match status" value="1"/>
</dbReference>
<evidence type="ECO:0000259" key="8">
    <source>
        <dbReference type="Pfam" id="PF08263"/>
    </source>
</evidence>
<dbReference type="Pfam" id="PF00560">
    <property type="entry name" value="LRR_1"/>
    <property type="match status" value="2"/>
</dbReference>
<keyword evidence="3 7" id="KW-0732">Signal</keyword>
<keyword evidence="1" id="KW-0433">Leucine-rich repeat</keyword>
<dbReference type="SUPFAM" id="SSF52058">
    <property type="entry name" value="L domain-like"/>
    <property type="match status" value="1"/>
</dbReference>
<dbReference type="Pfam" id="PF13855">
    <property type="entry name" value="LRR_8"/>
    <property type="match status" value="2"/>
</dbReference>
<dbReference type="GeneID" id="120265115"/>
<dbReference type="SMART" id="SM00369">
    <property type="entry name" value="LRR_TYP"/>
    <property type="match status" value="6"/>
</dbReference>
<feature type="domain" description="Leucine-rich repeat-containing N-terminal plant-type" evidence="8">
    <location>
        <begin position="38"/>
        <end position="71"/>
    </location>
</feature>
<dbReference type="PANTHER" id="PTHR48060">
    <property type="entry name" value="DNA DAMAGE-REPAIR/TOLERATION PROTEIN DRT100"/>
    <property type="match status" value="1"/>
</dbReference>
<dbReference type="InterPro" id="IPR032675">
    <property type="entry name" value="LRR_dom_sf"/>
</dbReference>